<evidence type="ECO:0000313" key="2">
    <source>
        <dbReference type="EMBL" id="GBP38637.1"/>
    </source>
</evidence>
<name>A0A4C1VK12_EUMVA</name>
<dbReference type="Proteomes" id="UP000299102">
    <property type="component" value="Unassembled WGS sequence"/>
</dbReference>
<comment type="caution">
    <text evidence="2">The sequence shown here is derived from an EMBL/GenBank/DDBJ whole genome shotgun (WGS) entry which is preliminary data.</text>
</comment>
<feature type="region of interest" description="Disordered" evidence="1">
    <location>
        <begin position="1"/>
        <end position="37"/>
    </location>
</feature>
<reference evidence="2 3" key="1">
    <citation type="journal article" date="2019" name="Commun. Biol.">
        <title>The bagworm genome reveals a unique fibroin gene that provides high tensile strength.</title>
        <authorList>
            <person name="Kono N."/>
            <person name="Nakamura H."/>
            <person name="Ohtoshi R."/>
            <person name="Tomita M."/>
            <person name="Numata K."/>
            <person name="Arakawa K."/>
        </authorList>
    </citation>
    <scope>NUCLEOTIDE SEQUENCE [LARGE SCALE GENOMIC DNA]</scope>
</reference>
<gene>
    <name evidence="2" type="ORF">EVAR_27824_1</name>
</gene>
<sequence>MTSCPAPALPFEAASRQKRRETPRAHQQPRPRGRAPALAINHEILPSSLSYISKYYKVECKTLSIFQANGTRAQKA</sequence>
<proteinExistence type="predicted"/>
<organism evidence="2 3">
    <name type="scientific">Eumeta variegata</name>
    <name type="common">Bagworm moth</name>
    <name type="synonym">Eumeta japonica</name>
    <dbReference type="NCBI Taxonomy" id="151549"/>
    <lineage>
        <taxon>Eukaryota</taxon>
        <taxon>Metazoa</taxon>
        <taxon>Ecdysozoa</taxon>
        <taxon>Arthropoda</taxon>
        <taxon>Hexapoda</taxon>
        <taxon>Insecta</taxon>
        <taxon>Pterygota</taxon>
        <taxon>Neoptera</taxon>
        <taxon>Endopterygota</taxon>
        <taxon>Lepidoptera</taxon>
        <taxon>Glossata</taxon>
        <taxon>Ditrysia</taxon>
        <taxon>Tineoidea</taxon>
        <taxon>Psychidae</taxon>
        <taxon>Oiketicinae</taxon>
        <taxon>Eumeta</taxon>
    </lineage>
</organism>
<evidence type="ECO:0000256" key="1">
    <source>
        <dbReference type="SAM" id="MobiDB-lite"/>
    </source>
</evidence>
<keyword evidence="3" id="KW-1185">Reference proteome</keyword>
<evidence type="ECO:0000313" key="3">
    <source>
        <dbReference type="Proteomes" id="UP000299102"/>
    </source>
</evidence>
<accession>A0A4C1VK12</accession>
<dbReference type="AlphaFoldDB" id="A0A4C1VK12"/>
<dbReference type="EMBL" id="BGZK01000352">
    <property type="protein sequence ID" value="GBP38637.1"/>
    <property type="molecule type" value="Genomic_DNA"/>
</dbReference>
<protein>
    <submittedName>
        <fullName evidence="2">Uncharacterized protein</fullName>
    </submittedName>
</protein>
<feature type="compositionally biased region" description="Basic residues" evidence="1">
    <location>
        <begin position="16"/>
        <end position="33"/>
    </location>
</feature>